<sequence length="150" mass="15545">MGTVTRIGRGPAGLPFSRMTLKDGRFFLSGQVAQNPETGRIDHPGCYEQSLTVLGNIRGILAEAGFAPEQVAKMTVFLTDMGQKDAFDRAFERVFRRVPEEGDAPGSPEGSGTGEGGAGLSCAPACTCVGVAALPNPAAVVEVELEGFAG</sequence>
<dbReference type="Gene3D" id="3.30.1330.40">
    <property type="entry name" value="RutC-like"/>
    <property type="match status" value="1"/>
</dbReference>
<dbReference type="HOGENOM" id="CLU_1737005_0_0_7"/>
<dbReference type="CDD" id="cd00448">
    <property type="entry name" value="YjgF_YER057c_UK114_family"/>
    <property type="match status" value="1"/>
</dbReference>
<dbReference type="Pfam" id="PF01042">
    <property type="entry name" value="Ribonuc_L-PSP"/>
    <property type="match status" value="1"/>
</dbReference>
<dbReference type="RefSeq" id="WP_016361087.1">
    <property type="nucleotide sequence ID" value="NZ_KE150241.1"/>
</dbReference>
<dbReference type="GO" id="GO:0019239">
    <property type="term" value="F:deaminase activity"/>
    <property type="evidence" value="ECO:0007669"/>
    <property type="project" value="TreeGrafter"/>
</dbReference>
<dbReference type="GeneID" id="78087594"/>
<dbReference type="InterPro" id="IPR006175">
    <property type="entry name" value="YjgF/YER057c/UK114"/>
</dbReference>
<name>E5YAR5_BILW3</name>
<gene>
    <name evidence="2" type="ORF">HMPREF0179_03286</name>
</gene>
<evidence type="ECO:0000313" key="2">
    <source>
        <dbReference type="EMBL" id="EFV42889.2"/>
    </source>
</evidence>
<evidence type="ECO:0000256" key="1">
    <source>
        <dbReference type="ARBA" id="ARBA00010552"/>
    </source>
</evidence>
<keyword evidence="3" id="KW-1185">Reference proteome</keyword>
<organism evidence="2 3">
    <name type="scientific">Bilophila wadsworthia (strain 3_1_6)</name>
    <dbReference type="NCBI Taxonomy" id="563192"/>
    <lineage>
        <taxon>Bacteria</taxon>
        <taxon>Pseudomonadati</taxon>
        <taxon>Thermodesulfobacteriota</taxon>
        <taxon>Desulfovibrionia</taxon>
        <taxon>Desulfovibrionales</taxon>
        <taxon>Desulfovibrionaceae</taxon>
        <taxon>Bilophila</taxon>
    </lineage>
</organism>
<evidence type="ECO:0000313" key="3">
    <source>
        <dbReference type="Proteomes" id="UP000006034"/>
    </source>
</evidence>
<dbReference type="EMBL" id="ADCP02000005">
    <property type="protein sequence ID" value="EFV42889.2"/>
    <property type="molecule type" value="Genomic_DNA"/>
</dbReference>
<comment type="caution">
    <text evidence="2">The sequence shown here is derived from an EMBL/GenBank/DDBJ whole genome shotgun (WGS) entry which is preliminary data.</text>
</comment>
<dbReference type="InterPro" id="IPR035959">
    <property type="entry name" value="RutC-like_sf"/>
</dbReference>
<dbReference type="SUPFAM" id="SSF55298">
    <property type="entry name" value="YjgF-like"/>
    <property type="match status" value="1"/>
</dbReference>
<comment type="similarity">
    <text evidence="1">Belongs to the RutC family.</text>
</comment>
<proteinExistence type="inferred from homology"/>
<dbReference type="GO" id="GO:0005829">
    <property type="term" value="C:cytosol"/>
    <property type="evidence" value="ECO:0007669"/>
    <property type="project" value="TreeGrafter"/>
</dbReference>
<dbReference type="Proteomes" id="UP000006034">
    <property type="component" value="Unassembled WGS sequence"/>
</dbReference>
<dbReference type="PANTHER" id="PTHR11803:SF58">
    <property type="entry name" value="PROTEIN HMF1-RELATED"/>
    <property type="match status" value="1"/>
</dbReference>
<dbReference type="PANTHER" id="PTHR11803">
    <property type="entry name" value="2-IMINOBUTANOATE/2-IMINOPROPANOATE DEAMINASE RIDA"/>
    <property type="match status" value="1"/>
</dbReference>
<dbReference type="OrthoDB" id="9808943at2"/>
<reference evidence="2 3" key="1">
    <citation type="submission" date="2010-10" db="EMBL/GenBank/DDBJ databases">
        <authorList>
            <consortium name="The Broad Institute Genome Sequencing Platform"/>
            <person name="Ward D."/>
            <person name="Earl A."/>
            <person name="Feldgarden M."/>
            <person name="Young S.K."/>
            <person name="Gargeya S."/>
            <person name="Zeng Q."/>
            <person name="Alvarado L."/>
            <person name="Berlin A."/>
            <person name="Bochicchio J."/>
            <person name="Chapman S.B."/>
            <person name="Chen Z."/>
            <person name="Freedman E."/>
            <person name="Gellesch M."/>
            <person name="Goldberg J."/>
            <person name="Griggs A."/>
            <person name="Gujja S."/>
            <person name="Heilman E."/>
            <person name="Heiman D."/>
            <person name="Howarth C."/>
            <person name="Mehta T."/>
            <person name="Neiman D."/>
            <person name="Pearson M."/>
            <person name="Roberts A."/>
            <person name="Saif S."/>
            <person name="Shea T."/>
            <person name="Shenoy N."/>
            <person name="Sisk P."/>
            <person name="Stolte C."/>
            <person name="Sykes S."/>
            <person name="White J."/>
            <person name="Yandava C."/>
            <person name="Allen-Vercoe E."/>
            <person name="Sibley C."/>
            <person name="Ambrose C.E."/>
            <person name="Strauss J."/>
            <person name="Daigneault M."/>
            <person name="Haas B."/>
            <person name="Nusbaum C."/>
            <person name="Birren B."/>
        </authorList>
    </citation>
    <scope>NUCLEOTIDE SEQUENCE [LARGE SCALE GENOMIC DNA]</scope>
    <source>
        <strain evidence="2 3">3_1_6</strain>
    </source>
</reference>
<reference evidence="2 3" key="2">
    <citation type="submission" date="2013-04" db="EMBL/GenBank/DDBJ databases">
        <title>The Genome Sequence of Bilophila wadsworthia 3_1_6.</title>
        <authorList>
            <consortium name="The Broad Institute Genomics Platform"/>
            <person name="Earl A."/>
            <person name="Ward D."/>
            <person name="Feldgarden M."/>
            <person name="Gevers D."/>
            <person name="Sibley C."/>
            <person name="Strauss J."/>
            <person name="Allen-Vercoe E."/>
            <person name="Walker B."/>
            <person name="Young S."/>
            <person name="Zeng Q."/>
            <person name="Gargeya S."/>
            <person name="Fitzgerald M."/>
            <person name="Haas B."/>
            <person name="Abouelleil A."/>
            <person name="Allen A.W."/>
            <person name="Alvarado L."/>
            <person name="Arachchi H.M."/>
            <person name="Berlin A.M."/>
            <person name="Chapman S.B."/>
            <person name="Gainer-Dewar J."/>
            <person name="Goldberg J."/>
            <person name="Griggs A."/>
            <person name="Gujja S."/>
            <person name="Hansen M."/>
            <person name="Howarth C."/>
            <person name="Imamovic A."/>
            <person name="Ireland A."/>
            <person name="Larimer J."/>
            <person name="McCowan C."/>
            <person name="Murphy C."/>
            <person name="Pearson M."/>
            <person name="Poon T.W."/>
            <person name="Priest M."/>
            <person name="Roberts A."/>
            <person name="Saif S."/>
            <person name="Shea T."/>
            <person name="Sisk P."/>
            <person name="Sykes S."/>
            <person name="Wortman J."/>
            <person name="Nusbaum C."/>
            <person name="Birren B."/>
        </authorList>
    </citation>
    <scope>NUCLEOTIDE SEQUENCE [LARGE SCALE GENOMIC DNA]</scope>
    <source>
        <strain evidence="2 3">3_1_6</strain>
    </source>
</reference>
<dbReference type="eggNOG" id="COG0251">
    <property type="taxonomic scope" value="Bacteria"/>
</dbReference>
<accession>E5YAR5</accession>
<dbReference type="STRING" id="563192.HMPREF0179_03286"/>
<dbReference type="AlphaFoldDB" id="E5YAR5"/>
<protein>
    <submittedName>
        <fullName evidence="2">Uncharacterized protein</fullName>
    </submittedName>
</protein>